<reference evidence="2" key="1">
    <citation type="submission" date="2020-08" db="EMBL/GenBank/DDBJ databases">
        <title>Whole genome shotgun sequence of Polymorphospora rubra NBRC 101157.</title>
        <authorList>
            <person name="Komaki H."/>
            <person name="Tamura T."/>
        </authorList>
    </citation>
    <scope>NUCLEOTIDE SEQUENCE</scope>
    <source>
        <strain evidence="2">NBRC 101157</strain>
    </source>
</reference>
<gene>
    <name evidence="2" type="ORF">Prubr_46920</name>
</gene>
<evidence type="ECO:0000313" key="2">
    <source>
        <dbReference type="EMBL" id="BCJ67671.1"/>
    </source>
</evidence>
<dbReference type="EMBL" id="AP023359">
    <property type="protein sequence ID" value="BCJ67671.1"/>
    <property type="molecule type" value="Genomic_DNA"/>
</dbReference>
<dbReference type="Proteomes" id="UP000680866">
    <property type="component" value="Chromosome"/>
</dbReference>
<accession>A0A810N212</accession>
<name>A0A810N212_9ACTN</name>
<dbReference type="InterPro" id="IPR016181">
    <property type="entry name" value="Acyl_CoA_acyltransferase"/>
</dbReference>
<dbReference type="SUPFAM" id="SSF55729">
    <property type="entry name" value="Acyl-CoA N-acyltransferases (Nat)"/>
    <property type="match status" value="1"/>
</dbReference>
<evidence type="ECO:0000313" key="3">
    <source>
        <dbReference type="Proteomes" id="UP000680866"/>
    </source>
</evidence>
<evidence type="ECO:0000259" key="1">
    <source>
        <dbReference type="PROSITE" id="PS51186"/>
    </source>
</evidence>
<dbReference type="InterPro" id="IPR051531">
    <property type="entry name" value="N-acetyltransferase"/>
</dbReference>
<dbReference type="AlphaFoldDB" id="A0A810N212"/>
<dbReference type="Pfam" id="PF13302">
    <property type="entry name" value="Acetyltransf_3"/>
    <property type="match status" value="1"/>
</dbReference>
<keyword evidence="3" id="KW-1185">Reference proteome</keyword>
<dbReference type="InterPro" id="IPR000182">
    <property type="entry name" value="GNAT_dom"/>
</dbReference>
<dbReference type="CDD" id="cd04301">
    <property type="entry name" value="NAT_SF"/>
    <property type="match status" value="1"/>
</dbReference>
<feature type="domain" description="N-acetyltransferase" evidence="1">
    <location>
        <begin position="26"/>
        <end position="187"/>
    </location>
</feature>
<organism evidence="2 3">
    <name type="scientific">Polymorphospora rubra</name>
    <dbReference type="NCBI Taxonomy" id="338584"/>
    <lineage>
        <taxon>Bacteria</taxon>
        <taxon>Bacillati</taxon>
        <taxon>Actinomycetota</taxon>
        <taxon>Actinomycetes</taxon>
        <taxon>Micromonosporales</taxon>
        <taxon>Micromonosporaceae</taxon>
        <taxon>Polymorphospora</taxon>
    </lineage>
</organism>
<dbReference type="PANTHER" id="PTHR43792">
    <property type="entry name" value="GNAT FAMILY, PUTATIVE (AFU_ORTHOLOGUE AFUA_3G00765)-RELATED-RELATED"/>
    <property type="match status" value="1"/>
</dbReference>
<protein>
    <recommendedName>
        <fullName evidence="1">N-acetyltransferase domain-containing protein</fullName>
    </recommendedName>
</protein>
<dbReference type="PROSITE" id="PS51186">
    <property type="entry name" value="GNAT"/>
    <property type="match status" value="1"/>
</dbReference>
<dbReference type="KEGG" id="pry:Prubr_46920"/>
<proteinExistence type="predicted"/>
<dbReference type="Gene3D" id="3.40.630.30">
    <property type="match status" value="1"/>
</dbReference>
<sequence>MIDPMTTADGGSLRIPPHLELRGDGLHLREWTDDDLPAMTEIFDEPQVHRWTPLRSPFDLAAAREYLDRARDGRLEGGRFQLAITSDGRTPLGEVLFYSSGGGPDEAEVAYAVGAAHRRRGLARRAVTLVTGYAHGTLGIRRVVLRIDPENVASIAVAHAAGYQPTDEPPVVRESENRTVRLRTWCHLR</sequence>
<dbReference type="GO" id="GO:0016747">
    <property type="term" value="F:acyltransferase activity, transferring groups other than amino-acyl groups"/>
    <property type="evidence" value="ECO:0007669"/>
    <property type="project" value="InterPro"/>
</dbReference>